<gene>
    <name evidence="3" type="ORF">EHT25_21075</name>
</gene>
<dbReference type="EMBL" id="RQJO01000010">
    <property type="protein sequence ID" value="RRB00691.1"/>
    <property type="molecule type" value="Genomic_DNA"/>
</dbReference>
<feature type="transmembrane region" description="Helical" evidence="2">
    <location>
        <begin position="201"/>
        <end position="218"/>
    </location>
</feature>
<keyword evidence="2" id="KW-0472">Membrane</keyword>
<evidence type="ECO:0000313" key="4">
    <source>
        <dbReference type="Proteomes" id="UP000271925"/>
    </source>
</evidence>
<feature type="transmembrane region" description="Helical" evidence="2">
    <location>
        <begin position="102"/>
        <end position="120"/>
    </location>
</feature>
<accession>A0A3P1BI10</accession>
<organism evidence="3 4">
    <name type="scientific">Larkinella rosea</name>
    <dbReference type="NCBI Taxonomy" id="2025312"/>
    <lineage>
        <taxon>Bacteria</taxon>
        <taxon>Pseudomonadati</taxon>
        <taxon>Bacteroidota</taxon>
        <taxon>Cytophagia</taxon>
        <taxon>Cytophagales</taxon>
        <taxon>Spirosomataceae</taxon>
        <taxon>Larkinella</taxon>
    </lineage>
</organism>
<dbReference type="GO" id="GO:0016020">
    <property type="term" value="C:membrane"/>
    <property type="evidence" value="ECO:0007669"/>
    <property type="project" value="UniProtKB-SubCell"/>
</dbReference>
<keyword evidence="2" id="KW-1133">Transmembrane helix</keyword>
<proteinExistence type="predicted"/>
<sequence length="310" mass="33913">MRTNSLLGRIGTAVLVVASIIYTVTATASRPTTSAVKKKDDDTDFAEDNVLPEYRRVFDENPIVPDGWTFGTVWSTIYAGTAAYAVYQALPSQQGNPRFHRAAPWLAISYVLNAVFGRLFSDTRMESMIGSDVVTKASLPVALALHQQLEIGETEVDAPEKYLRIPFSLYAGWLTAASVVGTPNLLYNLKIWKPDPARDTPVFIGVLGATTGVAYAVARRLNDPYYLLPFVAGFAGIATKQYGKNNAIALSAAAFSVAVAGILVKWLPRGKFEPFAGEVEDVEAEFEDYENGWEDENPNEEAESYSYTSI</sequence>
<comment type="caution">
    <text evidence="3">The sequence shown here is derived from an EMBL/GenBank/DDBJ whole genome shotgun (WGS) entry which is preliminary data.</text>
</comment>
<feature type="transmembrane region" description="Helical" evidence="2">
    <location>
        <begin position="6"/>
        <end position="29"/>
    </location>
</feature>
<evidence type="ECO:0000256" key="1">
    <source>
        <dbReference type="SAM" id="MobiDB-lite"/>
    </source>
</evidence>
<evidence type="ECO:0000313" key="3">
    <source>
        <dbReference type="EMBL" id="RRB00691.1"/>
    </source>
</evidence>
<dbReference type="OrthoDB" id="5189031at2"/>
<protein>
    <submittedName>
        <fullName evidence="3">Tryptophan-rich sensory protein</fullName>
    </submittedName>
</protein>
<name>A0A3P1BI10_9BACT</name>
<dbReference type="Proteomes" id="UP000271925">
    <property type="component" value="Unassembled WGS sequence"/>
</dbReference>
<dbReference type="RefSeq" id="WP_124877157.1">
    <property type="nucleotide sequence ID" value="NZ_RQJO01000010.1"/>
</dbReference>
<keyword evidence="4" id="KW-1185">Reference proteome</keyword>
<feature type="compositionally biased region" description="Acidic residues" evidence="1">
    <location>
        <begin position="289"/>
        <end position="303"/>
    </location>
</feature>
<feature type="transmembrane region" description="Helical" evidence="2">
    <location>
        <begin position="248"/>
        <end position="267"/>
    </location>
</feature>
<evidence type="ECO:0000256" key="2">
    <source>
        <dbReference type="SAM" id="Phobius"/>
    </source>
</evidence>
<feature type="transmembrane region" description="Helical" evidence="2">
    <location>
        <begin position="169"/>
        <end position="189"/>
    </location>
</feature>
<keyword evidence="2" id="KW-0812">Transmembrane</keyword>
<dbReference type="InterPro" id="IPR038330">
    <property type="entry name" value="TspO/MBR-related_sf"/>
</dbReference>
<dbReference type="Gene3D" id="1.20.1260.100">
    <property type="entry name" value="TspO/MBR protein"/>
    <property type="match status" value="1"/>
</dbReference>
<reference evidence="3 4" key="1">
    <citation type="submission" date="2018-11" db="EMBL/GenBank/DDBJ databases">
        <authorList>
            <person name="Zhou Z."/>
            <person name="Wang G."/>
        </authorList>
    </citation>
    <scope>NUCLEOTIDE SEQUENCE [LARGE SCALE GENOMIC DNA]</scope>
    <source>
        <strain evidence="3 4">KCTC52004</strain>
    </source>
</reference>
<dbReference type="AlphaFoldDB" id="A0A3P1BI10"/>
<feature type="region of interest" description="Disordered" evidence="1">
    <location>
        <begin position="289"/>
        <end position="310"/>
    </location>
</feature>
<feature type="transmembrane region" description="Helical" evidence="2">
    <location>
        <begin position="68"/>
        <end position="90"/>
    </location>
</feature>